<dbReference type="PANTHER" id="PTHR34979">
    <property type="entry name" value="INNER MEMBRANE PROTEIN YGAZ"/>
    <property type="match status" value="1"/>
</dbReference>
<evidence type="ECO:0000256" key="8">
    <source>
        <dbReference type="SAM" id="Phobius"/>
    </source>
</evidence>
<keyword evidence="3" id="KW-0813">Transport</keyword>
<dbReference type="PANTHER" id="PTHR34979:SF1">
    <property type="entry name" value="INNER MEMBRANE PROTEIN YGAZ"/>
    <property type="match status" value="1"/>
</dbReference>
<keyword evidence="5 8" id="KW-0812">Transmembrane</keyword>
<keyword evidence="10" id="KW-1185">Reference proteome</keyword>
<dbReference type="Proteomes" id="UP001529369">
    <property type="component" value="Unassembled WGS sequence"/>
</dbReference>
<organism evidence="9 10">
    <name type="scientific">Paeniroseomonas aquatica</name>
    <dbReference type="NCBI Taxonomy" id="373043"/>
    <lineage>
        <taxon>Bacteria</taxon>
        <taxon>Pseudomonadati</taxon>
        <taxon>Pseudomonadota</taxon>
        <taxon>Alphaproteobacteria</taxon>
        <taxon>Acetobacterales</taxon>
        <taxon>Acetobacteraceae</taxon>
        <taxon>Paeniroseomonas</taxon>
    </lineage>
</organism>
<name>A0ABT8AAF8_9PROT</name>
<proteinExistence type="inferred from homology"/>
<evidence type="ECO:0000256" key="1">
    <source>
        <dbReference type="ARBA" id="ARBA00004651"/>
    </source>
</evidence>
<feature type="transmembrane region" description="Helical" evidence="8">
    <location>
        <begin position="198"/>
        <end position="214"/>
    </location>
</feature>
<sequence length="241" mass="24595">MHQDPGPPAGVRVGFTAAGARRGCRAALALTIGLMPFGLVVGMAADAKGLSLLETLVMSGLVFAGTAQLVALELWADPAPVLAATLAVLVINLRMAPMGAALAPVLDRLSGLRLWGSLAVLVDNAFALMVAEMRAGRRDAGFLVGASLTMWANWMVMCCVGHVFGAAVRLPPGHPVFFASVAALMAILVPIWRGRSDLLPWVVAGAAALAAHGAGLGAPWPVLAGALLGSAAGAARDLRRT</sequence>
<evidence type="ECO:0000313" key="10">
    <source>
        <dbReference type="Proteomes" id="UP001529369"/>
    </source>
</evidence>
<evidence type="ECO:0000256" key="6">
    <source>
        <dbReference type="ARBA" id="ARBA00022989"/>
    </source>
</evidence>
<feature type="transmembrane region" description="Helical" evidence="8">
    <location>
        <begin position="82"/>
        <end position="106"/>
    </location>
</feature>
<comment type="similarity">
    <text evidence="2">Belongs to the AzlC family.</text>
</comment>
<evidence type="ECO:0000256" key="3">
    <source>
        <dbReference type="ARBA" id="ARBA00022448"/>
    </source>
</evidence>
<dbReference type="Pfam" id="PF03591">
    <property type="entry name" value="AzlC"/>
    <property type="match status" value="1"/>
</dbReference>
<gene>
    <name evidence="9" type="ORF">QWZ14_18825</name>
</gene>
<keyword evidence="7 8" id="KW-0472">Membrane</keyword>
<dbReference type="RefSeq" id="WP_290318355.1">
    <property type="nucleotide sequence ID" value="NZ_JAUFPN010000173.1"/>
</dbReference>
<evidence type="ECO:0000256" key="4">
    <source>
        <dbReference type="ARBA" id="ARBA00022475"/>
    </source>
</evidence>
<dbReference type="EMBL" id="JAUFPN010000173">
    <property type="protein sequence ID" value="MDN3566431.1"/>
    <property type="molecule type" value="Genomic_DNA"/>
</dbReference>
<protein>
    <submittedName>
        <fullName evidence="9">AzlC family ABC transporter permease</fullName>
    </submittedName>
</protein>
<comment type="subcellular location">
    <subcellularLocation>
        <location evidence="1">Cell membrane</location>
        <topology evidence="1">Multi-pass membrane protein</topology>
    </subcellularLocation>
</comment>
<dbReference type="InterPro" id="IPR011606">
    <property type="entry name" value="Brnchd-chn_aa_trnsp_permease"/>
</dbReference>
<feature type="transmembrane region" description="Helical" evidence="8">
    <location>
        <begin position="26"/>
        <end position="44"/>
    </location>
</feature>
<feature type="transmembrane region" description="Helical" evidence="8">
    <location>
        <begin position="174"/>
        <end position="191"/>
    </location>
</feature>
<evidence type="ECO:0000256" key="7">
    <source>
        <dbReference type="ARBA" id="ARBA00023136"/>
    </source>
</evidence>
<evidence type="ECO:0000313" key="9">
    <source>
        <dbReference type="EMBL" id="MDN3566431.1"/>
    </source>
</evidence>
<reference evidence="10" key="1">
    <citation type="journal article" date="2019" name="Int. J. Syst. Evol. Microbiol.">
        <title>The Global Catalogue of Microorganisms (GCM) 10K type strain sequencing project: providing services to taxonomists for standard genome sequencing and annotation.</title>
        <authorList>
            <consortium name="The Broad Institute Genomics Platform"/>
            <consortium name="The Broad Institute Genome Sequencing Center for Infectious Disease"/>
            <person name="Wu L."/>
            <person name="Ma J."/>
        </authorList>
    </citation>
    <scope>NUCLEOTIDE SEQUENCE [LARGE SCALE GENOMIC DNA]</scope>
    <source>
        <strain evidence="10">CECT 7131</strain>
    </source>
</reference>
<feature type="transmembrane region" description="Helical" evidence="8">
    <location>
        <begin position="112"/>
        <end position="130"/>
    </location>
</feature>
<feature type="transmembrane region" description="Helical" evidence="8">
    <location>
        <begin position="56"/>
        <end position="75"/>
    </location>
</feature>
<keyword evidence="4" id="KW-1003">Cell membrane</keyword>
<evidence type="ECO:0000256" key="5">
    <source>
        <dbReference type="ARBA" id="ARBA00022692"/>
    </source>
</evidence>
<comment type="caution">
    <text evidence="9">The sequence shown here is derived from an EMBL/GenBank/DDBJ whole genome shotgun (WGS) entry which is preliminary data.</text>
</comment>
<accession>A0ABT8AAF8</accession>
<evidence type="ECO:0000256" key="2">
    <source>
        <dbReference type="ARBA" id="ARBA00010735"/>
    </source>
</evidence>
<feature type="transmembrane region" description="Helical" evidence="8">
    <location>
        <begin position="142"/>
        <end position="168"/>
    </location>
</feature>
<keyword evidence="6 8" id="KW-1133">Transmembrane helix</keyword>